<accession>A0AA39ZR23</accession>
<dbReference type="EMBL" id="JAUIRO010000009">
    <property type="protein sequence ID" value="KAK0702053.1"/>
    <property type="molecule type" value="Genomic_DNA"/>
</dbReference>
<feature type="signal peptide" evidence="1">
    <location>
        <begin position="1"/>
        <end position="18"/>
    </location>
</feature>
<organism evidence="2 3">
    <name type="scientific">Lasiosphaeria miniovina</name>
    <dbReference type="NCBI Taxonomy" id="1954250"/>
    <lineage>
        <taxon>Eukaryota</taxon>
        <taxon>Fungi</taxon>
        <taxon>Dikarya</taxon>
        <taxon>Ascomycota</taxon>
        <taxon>Pezizomycotina</taxon>
        <taxon>Sordariomycetes</taxon>
        <taxon>Sordariomycetidae</taxon>
        <taxon>Sordariales</taxon>
        <taxon>Lasiosphaeriaceae</taxon>
        <taxon>Lasiosphaeria</taxon>
    </lineage>
</organism>
<sequence>MQTFVFLVLHIVLSEKAGRTGPKREASHGAGCRLLAERGAMRGALRRYSGLTTTERKRRRQKKAIARSLTSALKSREAANCLGMTQTGIYSELLLFFMPFHCWKPRAYAARWSGERERNKKEKGSCCSAGAYR</sequence>
<feature type="chain" id="PRO_5041345771" evidence="1">
    <location>
        <begin position="19"/>
        <end position="133"/>
    </location>
</feature>
<proteinExistence type="predicted"/>
<protein>
    <submittedName>
        <fullName evidence="2">Uncharacterized protein</fullName>
    </submittedName>
</protein>
<gene>
    <name evidence="2" type="ORF">B0T26DRAFT_735672</name>
</gene>
<dbReference type="AlphaFoldDB" id="A0AA39ZR23"/>
<evidence type="ECO:0000256" key="1">
    <source>
        <dbReference type="SAM" id="SignalP"/>
    </source>
</evidence>
<dbReference type="GeneID" id="85326528"/>
<comment type="caution">
    <text evidence="2">The sequence shown here is derived from an EMBL/GenBank/DDBJ whole genome shotgun (WGS) entry which is preliminary data.</text>
</comment>
<dbReference type="Proteomes" id="UP001172101">
    <property type="component" value="Unassembled WGS sequence"/>
</dbReference>
<dbReference type="RefSeq" id="XP_060289717.1">
    <property type="nucleotide sequence ID" value="XM_060443258.1"/>
</dbReference>
<reference evidence="2" key="1">
    <citation type="submission" date="2023-06" db="EMBL/GenBank/DDBJ databases">
        <title>Genome-scale phylogeny and comparative genomics of the fungal order Sordariales.</title>
        <authorList>
            <consortium name="Lawrence Berkeley National Laboratory"/>
            <person name="Hensen N."/>
            <person name="Bonometti L."/>
            <person name="Westerberg I."/>
            <person name="Brannstrom I.O."/>
            <person name="Guillou S."/>
            <person name="Cros-Aarteil S."/>
            <person name="Calhoun S."/>
            <person name="Haridas S."/>
            <person name="Kuo A."/>
            <person name="Mondo S."/>
            <person name="Pangilinan J."/>
            <person name="Riley R."/>
            <person name="LaButti K."/>
            <person name="Andreopoulos B."/>
            <person name="Lipzen A."/>
            <person name="Chen C."/>
            <person name="Yanf M."/>
            <person name="Daum C."/>
            <person name="Ng V."/>
            <person name="Clum A."/>
            <person name="Steindorff A."/>
            <person name="Ohm R."/>
            <person name="Martin F."/>
            <person name="Silar P."/>
            <person name="Natvig D."/>
            <person name="Lalanne C."/>
            <person name="Gautier V."/>
            <person name="Ament-velasquez S.L."/>
            <person name="Kruys A."/>
            <person name="Hutchinson M.I."/>
            <person name="Powell A.J."/>
            <person name="Barry K."/>
            <person name="Miller A.N."/>
            <person name="Grigoriev I.V."/>
            <person name="Debuchy R."/>
            <person name="Gladieux P."/>
            <person name="Thoren M.H."/>
            <person name="Johannesson H."/>
        </authorList>
    </citation>
    <scope>NUCLEOTIDE SEQUENCE</scope>
    <source>
        <strain evidence="2">SMH2392-1A</strain>
    </source>
</reference>
<name>A0AA39ZR23_9PEZI</name>
<evidence type="ECO:0000313" key="3">
    <source>
        <dbReference type="Proteomes" id="UP001172101"/>
    </source>
</evidence>
<keyword evidence="1" id="KW-0732">Signal</keyword>
<evidence type="ECO:0000313" key="2">
    <source>
        <dbReference type="EMBL" id="KAK0702053.1"/>
    </source>
</evidence>
<keyword evidence="3" id="KW-1185">Reference proteome</keyword>